<dbReference type="Gene3D" id="3.30.565.10">
    <property type="entry name" value="Histidine kinase-like ATPase, C-terminal domain"/>
    <property type="match status" value="1"/>
</dbReference>
<gene>
    <name evidence="11" type="ORF">H9865_02370</name>
</gene>
<feature type="domain" description="HAMP" evidence="10">
    <location>
        <begin position="241"/>
        <end position="293"/>
    </location>
</feature>
<feature type="domain" description="Histidine kinase" evidence="9">
    <location>
        <begin position="308"/>
        <end position="525"/>
    </location>
</feature>
<dbReference type="SMART" id="SM00387">
    <property type="entry name" value="HATPase_c"/>
    <property type="match status" value="1"/>
</dbReference>
<dbReference type="Pfam" id="PF00512">
    <property type="entry name" value="HisKA"/>
    <property type="match status" value="1"/>
</dbReference>
<evidence type="ECO:0000256" key="3">
    <source>
        <dbReference type="ARBA" id="ARBA00012438"/>
    </source>
</evidence>
<proteinExistence type="predicted"/>
<keyword evidence="8" id="KW-1133">Transmembrane helix</keyword>
<dbReference type="SMART" id="SM00304">
    <property type="entry name" value="HAMP"/>
    <property type="match status" value="1"/>
</dbReference>
<dbReference type="PRINTS" id="PR00344">
    <property type="entry name" value="BCTRLSENSOR"/>
</dbReference>
<keyword evidence="7" id="KW-0902">Two-component regulatory system</keyword>
<dbReference type="PANTHER" id="PTHR45453:SF1">
    <property type="entry name" value="PHOSPHATE REGULON SENSOR PROTEIN PHOR"/>
    <property type="match status" value="1"/>
</dbReference>
<keyword evidence="8" id="KW-0472">Membrane</keyword>
<feature type="transmembrane region" description="Helical" evidence="8">
    <location>
        <begin position="20"/>
        <end position="39"/>
    </location>
</feature>
<comment type="catalytic activity">
    <reaction evidence="1">
        <text>ATP + protein L-histidine = ADP + protein N-phospho-L-histidine.</text>
        <dbReference type="EC" id="2.7.13.3"/>
    </reaction>
</comment>
<evidence type="ECO:0000256" key="2">
    <source>
        <dbReference type="ARBA" id="ARBA00004370"/>
    </source>
</evidence>
<keyword evidence="5" id="KW-0808">Transferase</keyword>
<keyword evidence="6 11" id="KW-0418">Kinase</keyword>
<dbReference type="InterPro" id="IPR003660">
    <property type="entry name" value="HAMP_dom"/>
</dbReference>
<accession>A0A9D2ADJ5</accession>
<feature type="transmembrane region" description="Helical" evidence="8">
    <location>
        <begin position="218"/>
        <end position="237"/>
    </location>
</feature>
<dbReference type="PANTHER" id="PTHR45453">
    <property type="entry name" value="PHOSPHATE REGULON SENSOR PROTEIN PHOR"/>
    <property type="match status" value="1"/>
</dbReference>
<comment type="caution">
    <text evidence="11">The sequence shown here is derived from an EMBL/GenBank/DDBJ whole genome shotgun (WGS) entry which is preliminary data.</text>
</comment>
<reference evidence="11" key="1">
    <citation type="journal article" date="2021" name="PeerJ">
        <title>Extensive microbial diversity within the chicken gut microbiome revealed by metagenomics and culture.</title>
        <authorList>
            <person name="Gilroy R."/>
            <person name="Ravi A."/>
            <person name="Getino M."/>
            <person name="Pursley I."/>
            <person name="Horton D.L."/>
            <person name="Alikhan N.F."/>
            <person name="Baker D."/>
            <person name="Gharbi K."/>
            <person name="Hall N."/>
            <person name="Watson M."/>
            <person name="Adriaenssens E.M."/>
            <person name="Foster-Nyarko E."/>
            <person name="Jarju S."/>
            <person name="Secka A."/>
            <person name="Antonio M."/>
            <person name="Oren A."/>
            <person name="Chaudhuri R.R."/>
            <person name="La Ragione R."/>
            <person name="Hildebrand F."/>
            <person name="Pallen M.J."/>
        </authorList>
    </citation>
    <scope>NUCLEOTIDE SEQUENCE</scope>
    <source>
        <strain evidence="11">2239</strain>
    </source>
</reference>
<dbReference type="GO" id="GO:0016036">
    <property type="term" value="P:cellular response to phosphate starvation"/>
    <property type="evidence" value="ECO:0007669"/>
    <property type="project" value="TreeGrafter"/>
</dbReference>
<protein>
    <recommendedName>
        <fullName evidence="3">histidine kinase</fullName>
        <ecNumber evidence="3">2.7.13.3</ecNumber>
    </recommendedName>
</protein>
<keyword evidence="4" id="KW-0597">Phosphoprotein</keyword>
<dbReference type="SUPFAM" id="SSF47384">
    <property type="entry name" value="Homodimeric domain of signal transducing histidine kinase"/>
    <property type="match status" value="1"/>
</dbReference>
<evidence type="ECO:0000256" key="6">
    <source>
        <dbReference type="ARBA" id="ARBA00022777"/>
    </source>
</evidence>
<dbReference type="InterPro" id="IPR003594">
    <property type="entry name" value="HATPase_dom"/>
</dbReference>
<evidence type="ECO:0000256" key="7">
    <source>
        <dbReference type="ARBA" id="ARBA00023012"/>
    </source>
</evidence>
<evidence type="ECO:0000256" key="4">
    <source>
        <dbReference type="ARBA" id="ARBA00022553"/>
    </source>
</evidence>
<dbReference type="Gene3D" id="6.10.340.10">
    <property type="match status" value="1"/>
</dbReference>
<evidence type="ECO:0000313" key="11">
    <source>
        <dbReference type="EMBL" id="HIX04947.1"/>
    </source>
</evidence>
<evidence type="ECO:0000256" key="1">
    <source>
        <dbReference type="ARBA" id="ARBA00000085"/>
    </source>
</evidence>
<dbReference type="InterPro" id="IPR036097">
    <property type="entry name" value="HisK_dim/P_sf"/>
</dbReference>
<dbReference type="InterPro" id="IPR004358">
    <property type="entry name" value="Sig_transdc_His_kin-like_C"/>
</dbReference>
<dbReference type="Gene3D" id="1.10.287.130">
    <property type="match status" value="1"/>
</dbReference>
<dbReference type="PROSITE" id="PS50885">
    <property type="entry name" value="HAMP"/>
    <property type="match status" value="1"/>
</dbReference>
<dbReference type="GO" id="GO:0004721">
    <property type="term" value="F:phosphoprotein phosphatase activity"/>
    <property type="evidence" value="ECO:0007669"/>
    <property type="project" value="TreeGrafter"/>
</dbReference>
<dbReference type="InterPro" id="IPR036890">
    <property type="entry name" value="HATPase_C_sf"/>
</dbReference>
<dbReference type="InterPro" id="IPR005467">
    <property type="entry name" value="His_kinase_dom"/>
</dbReference>
<evidence type="ECO:0000313" key="12">
    <source>
        <dbReference type="Proteomes" id="UP000824193"/>
    </source>
</evidence>
<dbReference type="EC" id="2.7.13.3" evidence="3"/>
<dbReference type="AlphaFoldDB" id="A0A9D2ADJ5"/>
<organism evidence="11 12">
    <name type="scientific">Candidatus Allofournierella pullicola</name>
    <dbReference type="NCBI Taxonomy" id="2838596"/>
    <lineage>
        <taxon>Bacteria</taxon>
        <taxon>Bacillati</taxon>
        <taxon>Bacillota</taxon>
        <taxon>Clostridia</taxon>
        <taxon>Eubacteriales</taxon>
        <taxon>Oscillospiraceae</taxon>
        <taxon>Allofournierella</taxon>
    </lineage>
</organism>
<dbReference type="Pfam" id="PF00672">
    <property type="entry name" value="HAMP"/>
    <property type="match status" value="1"/>
</dbReference>
<dbReference type="SMART" id="SM00388">
    <property type="entry name" value="HisKA"/>
    <property type="match status" value="1"/>
</dbReference>
<reference evidence="11" key="2">
    <citation type="submission" date="2021-04" db="EMBL/GenBank/DDBJ databases">
        <authorList>
            <person name="Gilroy R."/>
        </authorList>
    </citation>
    <scope>NUCLEOTIDE SEQUENCE</scope>
    <source>
        <strain evidence="11">2239</strain>
    </source>
</reference>
<dbReference type="Proteomes" id="UP000824193">
    <property type="component" value="Unassembled WGS sequence"/>
</dbReference>
<dbReference type="InterPro" id="IPR003661">
    <property type="entry name" value="HisK_dim/P_dom"/>
</dbReference>
<dbReference type="GO" id="GO:0000155">
    <property type="term" value="F:phosphorelay sensor kinase activity"/>
    <property type="evidence" value="ECO:0007669"/>
    <property type="project" value="InterPro"/>
</dbReference>
<keyword evidence="8" id="KW-0812">Transmembrane</keyword>
<dbReference type="CDD" id="cd00082">
    <property type="entry name" value="HisKA"/>
    <property type="match status" value="1"/>
</dbReference>
<name>A0A9D2ADJ5_9FIRM</name>
<comment type="subcellular location">
    <subcellularLocation>
        <location evidence="2">Membrane</location>
    </subcellularLocation>
</comment>
<evidence type="ECO:0000259" key="9">
    <source>
        <dbReference type="PROSITE" id="PS50109"/>
    </source>
</evidence>
<sequence length="527" mass="57951">MKREKSAGGLFGLLARQYLLFTLALLAIAAAVFALWVLYTAQLFRVPDWDSLLADPALTAGKWETLRRHLTPGSGFAVYDEDGALVFAAGEGFDERVEPGALDCVSVWGAGVQIDAYELSGDGAARYLVVSHTPDGEGGEATRTVVLDGNYRVLLGGLEEGRAAYTPEEYRYLTGARFANSFAARADVSGPEGRAFTLLLRETYPTDAQYSEALGSSVWVAALFLPLFLLAAGLFIWRLRRRIARPLAALNAAVDAQSRGEDLRVGNCGGPREIRRIGQSFDQFAQRLAESEAERKRLDEGRQKLIADISHDIKTPVTVICGAADALCDGKVPEEERDRTLRMIQQKAADLARLTDAFHEYSKTQHPRFELQLRRVDVCEFLRAWLARRYDEIDLAGFSLEPVIPETPAFCMVDELQLRRALDNLLSNALRHNRLGTLLFVEAEPGPQKITVRIADNGAGIPPERRKTIFEPFVTGSAARTGTGGGLGLAITRRILEKHGGSIRLNEKPAPGRSTEFVLTLPLAREE</sequence>
<dbReference type="EMBL" id="DXFW01000006">
    <property type="protein sequence ID" value="HIX04947.1"/>
    <property type="molecule type" value="Genomic_DNA"/>
</dbReference>
<dbReference type="CDD" id="cd00075">
    <property type="entry name" value="HATPase"/>
    <property type="match status" value="1"/>
</dbReference>
<dbReference type="PROSITE" id="PS50109">
    <property type="entry name" value="HIS_KIN"/>
    <property type="match status" value="1"/>
</dbReference>
<dbReference type="Pfam" id="PF02518">
    <property type="entry name" value="HATPase_c"/>
    <property type="match status" value="1"/>
</dbReference>
<evidence type="ECO:0000256" key="8">
    <source>
        <dbReference type="SAM" id="Phobius"/>
    </source>
</evidence>
<dbReference type="SUPFAM" id="SSF55874">
    <property type="entry name" value="ATPase domain of HSP90 chaperone/DNA topoisomerase II/histidine kinase"/>
    <property type="match status" value="1"/>
</dbReference>
<dbReference type="InterPro" id="IPR050351">
    <property type="entry name" value="BphY/WalK/GraS-like"/>
</dbReference>
<dbReference type="GO" id="GO:0005886">
    <property type="term" value="C:plasma membrane"/>
    <property type="evidence" value="ECO:0007669"/>
    <property type="project" value="TreeGrafter"/>
</dbReference>
<evidence type="ECO:0000256" key="5">
    <source>
        <dbReference type="ARBA" id="ARBA00022679"/>
    </source>
</evidence>
<evidence type="ECO:0000259" key="10">
    <source>
        <dbReference type="PROSITE" id="PS50885"/>
    </source>
</evidence>